<protein>
    <submittedName>
        <fullName evidence="1">Uncharacterized protein</fullName>
    </submittedName>
</protein>
<keyword evidence="2" id="KW-1185">Reference proteome</keyword>
<dbReference type="Proteomes" id="UP001456344">
    <property type="component" value="Chromosome"/>
</dbReference>
<evidence type="ECO:0000313" key="1">
    <source>
        <dbReference type="EMBL" id="WYW14882.1"/>
    </source>
</evidence>
<name>A0ACD5B6A5_9PSEU</name>
<accession>A0ACD5B6A5</accession>
<reference evidence="1" key="1">
    <citation type="submission" date="2023-10" db="EMBL/GenBank/DDBJ databases">
        <title>Whole genome sequencing of actinobacterial strain Amycolatopsis sp. (BCA-696) identifies the underlying plant growth-promoting genes.</title>
        <authorList>
            <person name="Gandham P."/>
            <person name="Vadla N."/>
            <person name="Saji A."/>
            <person name="Srinivas V."/>
            <person name="Ruperao P."/>
            <person name="Selvanayagam S."/>
            <person name="Saxena R.K."/>
            <person name="Rathore A."/>
            <person name="Gopalakrishnan S."/>
            <person name="Thakur V."/>
        </authorList>
    </citation>
    <scope>NUCLEOTIDE SEQUENCE</scope>
    <source>
        <strain evidence="1">BCA-696</strain>
    </source>
</reference>
<dbReference type="EMBL" id="CP150484">
    <property type="protein sequence ID" value="WYW14882.1"/>
    <property type="molecule type" value="Genomic_DNA"/>
</dbReference>
<evidence type="ECO:0000313" key="2">
    <source>
        <dbReference type="Proteomes" id="UP001456344"/>
    </source>
</evidence>
<proteinExistence type="predicted"/>
<gene>
    <name evidence="1" type="ORF">LCL61_04885</name>
</gene>
<sequence>MGGLNPFVPDGLDQLADRPDLLEPAGLDRARREWEVLRPLFESEAAFTRAFPGVQRDRLAGR</sequence>
<organism evidence="1 2">
    <name type="scientific">Amycolatopsis coloradensis</name>
    <dbReference type="NCBI Taxonomy" id="76021"/>
    <lineage>
        <taxon>Bacteria</taxon>
        <taxon>Bacillati</taxon>
        <taxon>Actinomycetota</taxon>
        <taxon>Actinomycetes</taxon>
        <taxon>Pseudonocardiales</taxon>
        <taxon>Pseudonocardiaceae</taxon>
        <taxon>Amycolatopsis</taxon>
    </lineage>
</organism>